<feature type="transmembrane region" description="Helical" evidence="6">
    <location>
        <begin position="122"/>
        <end position="140"/>
    </location>
</feature>
<dbReference type="EMBL" id="JASAYT010000014">
    <property type="protein sequence ID" value="MDP8174904.1"/>
    <property type="molecule type" value="Genomic_DNA"/>
</dbReference>
<protein>
    <submittedName>
        <fullName evidence="8">DMT family transporter</fullName>
    </submittedName>
    <submittedName>
        <fullName evidence="10">Threonine/homoserine efflux transporter RhtA</fullName>
    </submittedName>
</protein>
<comment type="subcellular location">
    <subcellularLocation>
        <location evidence="1">Membrane</location>
        <topology evidence="1">Multi-pass membrane protein</topology>
    </subcellularLocation>
</comment>
<organism evidence="10 11">
    <name type="scientific">Phocoenobacter skyensis</name>
    <dbReference type="NCBI Taxonomy" id="97481"/>
    <lineage>
        <taxon>Bacteria</taxon>
        <taxon>Pseudomonadati</taxon>
        <taxon>Pseudomonadota</taxon>
        <taxon>Gammaproteobacteria</taxon>
        <taxon>Pasteurellales</taxon>
        <taxon>Pasteurellaceae</taxon>
        <taxon>Phocoenobacter</taxon>
    </lineage>
</organism>
<evidence type="ECO:0000313" key="11">
    <source>
        <dbReference type="Proteomes" id="UP000198883"/>
    </source>
</evidence>
<evidence type="ECO:0000256" key="5">
    <source>
        <dbReference type="ARBA" id="ARBA00023136"/>
    </source>
</evidence>
<gene>
    <name evidence="8" type="ORF">QJT92_01515</name>
    <name evidence="9" type="ORF">QJU97_05465</name>
    <name evidence="10" type="ORF">SAMN05444853_10125</name>
</gene>
<evidence type="ECO:0000256" key="6">
    <source>
        <dbReference type="SAM" id="Phobius"/>
    </source>
</evidence>
<evidence type="ECO:0000256" key="3">
    <source>
        <dbReference type="ARBA" id="ARBA00022692"/>
    </source>
</evidence>
<feature type="transmembrane region" description="Helical" evidence="6">
    <location>
        <begin position="91"/>
        <end position="113"/>
    </location>
</feature>
<evidence type="ECO:0000313" key="8">
    <source>
        <dbReference type="EMBL" id="MDP8084612.1"/>
    </source>
</evidence>
<keyword evidence="4 6" id="KW-1133">Transmembrane helix</keyword>
<dbReference type="EMBL" id="JASAVS010000002">
    <property type="protein sequence ID" value="MDP8084612.1"/>
    <property type="molecule type" value="Genomic_DNA"/>
</dbReference>
<reference evidence="11" key="1">
    <citation type="submission" date="2016-10" db="EMBL/GenBank/DDBJ databases">
        <authorList>
            <person name="Varghese N."/>
            <person name="Submissions S."/>
        </authorList>
    </citation>
    <scope>NUCLEOTIDE SEQUENCE [LARGE SCALE GENOMIC DNA]</scope>
    <source>
        <strain evidence="11">DSM 24204</strain>
    </source>
</reference>
<dbReference type="Proteomes" id="UP001231736">
    <property type="component" value="Unassembled WGS sequence"/>
</dbReference>
<dbReference type="RefSeq" id="WP_090919237.1">
    <property type="nucleotide sequence ID" value="NZ_CP016180.1"/>
</dbReference>
<dbReference type="PANTHER" id="PTHR32322">
    <property type="entry name" value="INNER MEMBRANE TRANSPORTER"/>
    <property type="match status" value="1"/>
</dbReference>
<feature type="transmembrane region" description="Helical" evidence="6">
    <location>
        <begin position="33"/>
        <end position="52"/>
    </location>
</feature>
<feature type="transmembrane region" description="Helical" evidence="6">
    <location>
        <begin position="263"/>
        <end position="281"/>
    </location>
</feature>
<evidence type="ECO:0000313" key="9">
    <source>
        <dbReference type="EMBL" id="MDP8174904.1"/>
    </source>
</evidence>
<dbReference type="Proteomes" id="UP000198883">
    <property type="component" value="Unassembled WGS sequence"/>
</dbReference>
<dbReference type="STRING" id="97481.SAMN05444853_10125"/>
<dbReference type="InterPro" id="IPR000620">
    <property type="entry name" value="EamA_dom"/>
</dbReference>
<evidence type="ECO:0000256" key="2">
    <source>
        <dbReference type="ARBA" id="ARBA00007362"/>
    </source>
</evidence>
<dbReference type="InterPro" id="IPR037185">
    <property type="entry name" value="EmrE-like"/>
</dbReference>
<dbReference type="OrthoDB" id="9810556at2"/>
<sequence>MNYKIPIYFVFLAAVWGASFMFMRVGAPELGAYAFSGLRVGIAGLILSPILLKPSCFKEYKEHWLKLSLIGILNTGIPFMLFTLATYHLTAGVTSVINASVPVMTGVISHFFFKYYLSKQQFLGLIIGILGVALLMLDGLQGEGSIWAFISALGACLCYAMSSNLAKRYLFAISPMTIAASGLLASGIVMLPIVILFFPQNTISWTAWSSVFAIAVLSTAIAMIVFYQLIQLLDPTKTAMVTLFIPIFGIFWGVLLLDEKVSLQMLLGTVIILLGTALTIFRRKSINVKS</sequence>
<dbReference type="GeneID" id="83544828"/>
<evidence type="ECO:0000256" key="4">
    <source>
        <dbReference type="ARBA" id="ARBA00022989"/>
    </source>
</evidence>
<keyword evidence="3 6" id="KW-0812">Transmembrane</keyword>
<name>A0A1H7TVH5_9PAST</name>
<feature type="transmembrane region" description="Helical" evidence="6">
    <location>
        <begin position="64"/>
        <end position="85"/>
    </location>
</feature>
<dbReference type="Gene3D" id="1.10.3730.20">
    <property type="match status" value="1"/>
</dbReference>
<feature type="transmembrane region" description="Helical" evidence="6">
    <location>
        <begin position="7"/>
        <end position="27"/>
    </location>
</feature>
<comment type="similarity">
    <text evidence="2">Belongs to the EamA transporter family.</text>
</comment>
<feature type="transmembrane region" description="Helical" evidence="6">
    <location>
        <begin position="178"/>
        <end position="199"/>
    </location>
</feature>
<feature type="transmembrane region" description="Helical" evidence="6">
    <location>
        <begin position="205"/>
        <end position="227"/>
    </location>
</feature>
<feature type="domain" description="EamA" evidence="7">
    <location>
        <begin position="7"/>
        <end position="136"/>
    </location>
</feature>
<feature type="domain" description="EamA" evidence="7">
    <location>
        <begin position="147"/>
        <end position="280"/>
    </location>
</feature>
<dbReference type="InterPro" id="IPR050638">
    <property type="entry name" value="AA-Vitamin_Transporters"/>
</dbReference>
<dbReference type="SUPFAM" id="SSF103481">
    <property type="entry name" value="Multidrug resistance efflux transporter EmrE"/>
    <property type="match status" value="2"/>
</dbReference>
<feature type="transmembrane region" description="Helical" evidence="6">
    <location>
        <begin position="239"/>
        <end position="257"/>
    </location>
</feature>
<feature type="transmembrane region" description="Helical" evidence="6">
    <location>
        <begin position="146"/>
        <end position="166"/>
    </location>
</feature>
<evidence type="ECO:0000313" key="12">
    <source>
        <dbReference type="Proteomes" id="UP001224812"/>
    </source>
</evidence>
<dbReference type="GO" id="GO:0016020">
    <property type="term" value="C:membrane"/>
    <property type="evidence" value="ECO:0007669"/>
    <property type="project" value="UniProtKB-SubCell"/>
</dbReference>
<proteinExistence type="inferred from homology"/>
<keyword evidence="12" id="KW-1185">Reference proteome</keyword>
<dbReference type="Pfam" id="PF00892">
    <property type="entry name" value="EamA"/>
    <property type="match status" value="2"/>
</dbReference>
<accession>A0A1H7TVH5</accession>
<evidence type="ECO:0000313" key="10">
    <source>
        <dbReference type="EMBL" id="SEL88456.1"/>
    </source>
</evidence>
<dbReference type="Proteomes" id="UP001224812">
    <property type="component" value="Unassembled WGS sequence"/>
</dbReference>
<reference evidence="9" key="4">
    <citation type="journal article" date="2023" name="Front. Microbiol.">
        <title>Phylogeography and host specificity of Pasteurellaceae pathogenic to sea-farmed fish in the north-east Atlantic.</title>
        <authorList>
            <person name="Gulla S."/>
            <person name="Colquhoun D.J."/>
            <person name="Olsen A.B."/>
            <person name="Spilsberg B."/>
            <person name="Lagesen K."/>
            <person name="Aakesson C.P."/>
            <person name="Strom S."/>
            <person name="Manji F."/>
            <person name="Birkbeck T.H."/>
            <person name="Nilsen H.K."/>
        </authorList>
    </citation>
    <scope>NUCLEOTIDE SEQUENCE</scope>
    <source>
        <strain evidence="9">98B1</strain>
    </source>
</reference>
<reference evidence="10" key="2">
    <citation type="submission" date="2016-10" db="EMBL/GenBank/DDBJ databases">
        <authorList>
            <person name="de Groot N.N."/>
        </authorList>
    </citation>
    <scope>NUCLEOTIDE SEQUENCE [LARGE SCALE GENOMIC DNA]</scope>
    <source>
        <strain evidence="10">DSM 24204</strain>
    </source>
</reference>
<dbReference type="EMBL" id="FOBN01000001">
    <property type="protein sequence ID" value="SEL88456.1"/>
    <property type="molecule type" value="Genomic_DNA"/>
</dbReference>
<evidence type="ECO:0000259" key="7">
    <source>
        <dbReference type="Pfam" id="PF00892"/>
    </source>
</evidence>
<dbReference type="AlphaFoldDB" id="A0A1H7TVH5"/>
<keyword evidence="5 6" id="KW-0472">Membrane</keyword>
<evidence type="ECO:0000256" key="1">
    <source>
        <dbReference type="ARBA" id="ARBA00004141"/>
    </source>
</evidence>
<dbReference type="PANTHER" id="PTHR32322:SF2">
    <property type="entry name" value="EAMA DOMAIN-CONTAINING PROTEIN"/>
    <property type="match status" value="1"/>
</dbReference>
<reference evidence="8 12" key="3">
    <citation type="journal article" date="2023" name="Front. Microbiol.">
        <title>Phylogeography and host specificity of Pasteurellaceae pathogenic to sea-farmed fish in the north-east Atlantic.</title>
        <authorList>
            <person name="Gulla S."/>
            <person name="Colquhoun D.J."/>
            <person name="Olsen A.B."/>
            <person name="Spilsberg B."/>
            <person name="Lagesen K."/>
            <person name="Aakesson C.P."/>
            <person name="Strom S."/>
            <person name="Manji F."/>
            <person name="Birkbeck T.H."/>
            <person name="Nilsen H.K."/>
        </authorList>
    </citation>
    <scope>NUCLEOTIDE SEQUENCE [LARGE SCALE GENOMIC DNA]</scope>
    <source>
        <strain evidence="8 12">VIO11850</strain>
    </source>
</reference>